<protein>
    <recommendedName>
        <fullName evidence="3">Beta-galactosidase</fullName>
    </recommendedName>
</protein>
<dbReference type="EMBL" id="FOCL01000001">
    <property type="protein sequence ID" value="SEM58446.1"/>
    <property type="molecule type" value="Genomic_DNA"/>
</dbReference>
<keyword evidence="2" id="KW-1185">Reference proteome</keyword>
<sequence length="552" mass="61525">MSTKSQRGMQILFQSKILTVILFSTFLFGRCRPEKIISPEKNSGKISAGANLKLSSYSGVGVQLKDMFGINAYEWNFLQDPANPNLKSTIYETNMSLIKSFSGVRHYLGWARMESTKGNYTFSPTHEGSWDYDLIYTRCKQDGILILADIKNCPPWLVNTYPNDMQDLENAPLLYGLSKADPASYIDQAHMAFQFAARYGYNANIDRSLVKVDSSVRWTNDPPNQVKVGMSVVSYVECDNERDKWWKGPATQQTAEEYAANMSAFYDGDKGKLGKNAGVKNADPNMKVVMGGLATANVDFVKKMVEWCRTNRGYRADGSVDLCFDIINYHYYNNNGNILTHESATIGLPPELSMAGQIADSFVQYANSLAKPIPVWVTESGYDINQGSYQKALYVGDKLPKDTQADWILRTSLLYIRHGIQRVFYYQLFDDTPNVDVQYATSGLAENGKRRPAADFILQTSKLMGSYTYAGTINADPLVDKYLSGSQIMYALTIPDFRARTGTYTLDLGTPKANIYTLKTGADAVVTTQVNTVDGKLTVNVSETPTFVQGTN</sequence>
<gene>
    <name evidence="1" type="ORF">SAMN05192574_10172</name>
</gene>
<evidence type="ECO:0000313" key="1">
    <source>
        <dbReference type="EMBL" id="SEM58446.1"/>
    </source>
</evidence>
<reference evidence="2" key="1">
    <citation type="submission" date="2016-10" db="EMBL/GenBank/DDBJ databases">
        <authorList>
            <person name="Varghese N."/>
            <person name="Submissions S."/>
        </authorList>
    </citation>
    <scope>NUCLEOTIDE SEQUENCE [LARGE SCALE GENOMIC DNA]</scope>
    <source>
        <strain evidence="2">Gh-48</strain>
    </source>
</reference>
<dbReference type="InterPro" id="IPR017853">
    <property type="entry name" value="GH"/>
</dbReference>
<dbReference type="Proteomes" id="UP000198942">
    <property type="component" value="Unassembled WGS sequence"/>
</dbReference>
<accession>A0A1H7ZJE7</accession>
<proteinExistence type="predicted"/>
<dbReference type="AlphaFoldDB" id="A0A1H7ZJE7"/>
<organism evidence="1 2">
    <name type="scientific">Mucilaginibacter gossypiicola</name>
    <dbReference type="NCBI Taxonomy" id="551995"/>
    <lineage>
        <taxon>Bacteria</taxon>
        <taxon>Pseudomonadati</taxon>
        <taxon>Bacteroidota</taxon>
        <taxon>Sphingobacteriia</taxon>
        <taxon>Sphingobacteriales</taxon>
        <taxon>Sphingobacteriaceae</taxon>
        <taxon>Mucilaginibacter</taxon>
    </lineage>
</organism>
<name>A0A1H7ZJE7_9SPHI</name>
<dbReference type="STRING" id="551995.SAMN05192574_10172"/>
<evidence type="ECO:0000313" key="2">
    <source>
        <dbReference type="Proteomes" id="UP000198942"/>
    </source>
</evidence>
<dbReference type="Gene3D" id="3.20.20.80">
    <property type="entry name" value="Glycosidases"/>
    <property type="match status" value="1"/>
</dbReference>
<dbReference type="SUPFAM" id="SSF51445">
    <property type="entry name" value="(Trans)glycosidases"/>
    <property type="match status" value="1"/>
</dbReference>
<evidence type="ECO:0008006" key="3">
    <source>
        <dbReference type="Google" id="ProtNLM"/>
    </source>
</evidence>